<comment type="caution">
    <text evidence="9">The sequence shown here is derived from an EMBL/GenBank/DDBJ whole genome shotgun (WGS) entry which is preliminary data.</text>
</comment>
<evidence type="ECO:0000256" key="6">
    <source>
        <dbReference type="RuleBase" id="RU004355"/>
    </source>
</evidence>
<dbReference type="CDD" id="cd04489">
    <property type="entry name" value="ExoVII_LU_OBF"/>
    <property type="match status" value="1"/>
</dbReference>
<dbReference type="Proteomes" id="UP000886824">
    <property type="component" value="Unassembled WGS sequence"/>
</dbReference>
<dbReference type="AlphaFoldDB" id="A0A9D2CDD6"/>
<protein>
    <recommendedName>
        <fullName evidence="5">Exodeoxyribonuclease 7 large subunit</fullName>
        <ecNumber evidence="5">3.1.11.6</ecNumber>
    </recommendedName>
    <alternativeName>
        <fullName evidence="5">Exodeoxyribonuclease VII large subunit</fullName>
        <shortName evidence="5">Exonuclease VII large subunit</shortName>
    </alternativeName>
</protein>
<dbReference type="InterPro" id="IPR020579">
    <property type="entry name" value="Exonuc_VII_lsu_C"/>
</dbReference>
<gene>
    <name evidence="5 9" type="primary">xseA</name>
    <name evidence="9" type="ORF">H9826_00075</name>
</gene>
<keyword evidence="3 5" id="KW-0378">Hydrolase</keyword>
<evidence type="ECO:0000256" key="5">
    <source>
        <dbReference type="HAMAP-Rule" id="MF_00378"/>
    </source>
</evidence>
<dbReference type="PANTHER" id="PTHR30008:SF0">
    <property type="entry name" value="EXODEOXYRIBONUCLEASE 7 LARGE SUBUNIT"/>
    <property type="match status" value="1"/>
</dbReference>
<evidence type="ECO:0000313" key="9">
    <source>
        <dbReference type="EMBL" id="HIY72359.1"/>
    </source>
</evidence>
<evidence type="ECO:0000313" key="10">
    <source>
        <dbReference type="Proteomes" id="UP000886824"/>
    </source>
</evidence>
<feature type="domain" description="Exonuclease VII large subunit C-terminal" evidence="7">
    <location>
        <begin position="126"/>
        <end position="333"/>
    </location>
</feature>
<dbReference type="NCBIfam" id="TIGR00237">
    <property type="entry name" value="xseA"/>
    <property type="match status" value="1"/>
</dbReference>
<evidence type="ECO:0000256" key="3">
    <source>
        <dbReference type="ARBA" id="ARBA00022801"/>
    </source>
</evidence>
<dbReference type="GO" id="GO:0005737">
    <property type="term" value="C:cytoplasm"/>
    <property type="evidence" value="ECO:0007669"/>
    <property type="project" value="UniProtKB-SubCell"/>
</dbReference>
<organism evidence="9 10">
    <name type="scientific">Candidatus Intestinimonas merdavium</name>
    <dbReference type="NCBI Taxonomy" id="2838622"/>
    <lineage>
        <taxon>Bacteria</taxon>
        <taxon>Bacillati</taxon>
        <taxon>Bacillota</taxon>
        <taxon>Clostridia</taxon>
        <taxon>Eubacteriales</taxon>
        <taxon>Intestinimonas</taxon>
    </lineage>
</organism>
<dbReference type="GO" id="GO:0003676">
    <property type="term" value="F:nucleic acid binding"/>
    <property type="evidence" value="ECO:0007669"/>
    <property type="project" value="InterPro"/>
</dbReference>
<evidence type="ECO:0000259" key="7">
    <source>
        <dbReference type="Pfam" id="PF02601"/>
    </source>
</evidence>
<name>A0A9D2CDD6_9FIRM</name>
<reference evidence="9" key="2">
    <citation type="submission" date="2021-04" db="EMBL/GenBank/DDBJ databases">
        <authorList>
            <person name="Gilroy R."/>
        </authorList>
    </citation>
    <scope>NUCLEOTIDE SEQUENCE</scope>
    <source>
        <strain evidence="9">CHK33-7979</strain>
    </source>
</reference>
<dbReference type="GO" id="GO:0008855">
    <property type="term" value="F:exodeoxyribonuclease VII activity"/>
    <property type="evidence" value="ECO:0007669"/>
    <property type="project" value="UniProtKB-UniRule"/>
</dbReference>
<dbReference type="Pfam" id="PF02601">
    <property type="entry name" value="Exonuc_VII_L"/>
    <property type="match status" value="1"/>
</dbReference>
<comment type="similarity">
    <text evidence="5 6">Belongs to the XseA family.</text>
</comment>
<keyword evidence="4 5" id="KW-0269">Exonuclease</keyword>
<keyword evidence="2 5" id="KW-0540">Nuclease</keyword>
<dbReference type="InterPro" id="IPR025824">
    <property type="entry name" value="OB-fold_nuc-bd_dom"/>
</dbReference>
<evidence type="ECO:0000256" key="1">
    <source>
        <dbReference type="ARBA" id="ARBA00022490"/>
    </source>
</evidence>
<evidence type="ECO:0000256" key="2">
    <source>
        <dbReference type="ARBA" id="ARBA00022722"/>
    </source>
</evidence>
<proteinExistence type="inferred from homology"/>
<comment type="catalytic activity">
    <reaction evidence="5 6">
        <text>Exonucleolytic cleavage in either 5'- to 3'- or 3'- to 5'-direction to yield nucleoside 5'-phosphates.</text>
        <dbReference type="EC" id="3.1.11.6"/>
    </reaction>
</comment>
<sequence length="403" mass="44968">MSAQRQIYTVSQVNGYLKELLDRDGFLSGVFVRGEISNYKTYPSGHHYFSMKDEGGAIRCVMFRREAAHLRFRPENGMKVIAFGRVAVFPRDGQYQLYCAELSPDGVGDLHVAFEQCKEKLFREGLFDPGHKKPLPQYPERIALVTSPVGAAVRDMLRILKARWPMARVLLLPVRVQGVEAAREIAGAIRYASAHHLADVLITGRGGGSMEDLWCFNDELVARAIYDCDIPVISAVGHEPDVTIADFVADLRAATPSNAAELAVPDRNEVAAELAHRGKRMETLLEGRLDRGRRDLARMEACRALRDPMAGLQDRRMLLDYQSRRLAHGLTGAMAGKRERFARLAATLDALSPLKVLGRGYSLARTEEGEILSSVDQVDSEERFTLRLSDGTLDCRVEGKRRQ</sequence>
<dbReference type="InterPro" id="IPR003753">
    <property type="entry name" value="Exonuc_VII_L"/>
</dbReference>
<comment type="function">
    <text evidence="5">Bidirectionally degrades single-stranded DNA into large acid-insoluble oligonucleotides, which are then degraded further into small acid-soluble oligonucleotides.</text>
</comment>
<comment type="subcellular location">
    <subcellularLocation>
        <location evidence="5 6">Cytoplasm</location>
    </subcellularLocation>
</comment>
<reference evidence="9" key="1">
    <citation type="journal article" date="2021" name="PeerJ">
        <title>Extensive microbial diversity within the chicken gut microbiome revealed by metagenomics and culture.</title>
        <authorList>
            <person name="Gilroy R."/>
            <person name="Ravi A."/>
            <person name="Getino M."/>
            <person name="Pursley I."/>
            <person name="Horton D.L."/>
            <person name="Alikhan N.F."/>
            <person name="Baker D."/>
            <person name="Gharbi K."/>
            <person name="Hall N."/>
            <person name="Watson M."/>
            <person name="Adriaenssens E.M."/>
            <person name="Foster-Nyarko E."/>
            <person name="Jarju S."/>
            <person name="Secka A."/>
            <person name="Antonio M."/>
            <person name="Oren A."/>
            <person name="Chaudhuri R.R."/>
            <person name="La Ragione R."/>
            <person name="Hildebrand F."/>
            <person name="Pallen M.J."/>
        </authorList>
    </citation>
    <scope>NUCLEOTIDE SEQUENCE</scope>
    <source>
        <strain evidence="9">CHK33-7979</strain>
    </source>
</reference>
<evidence type="ECO:0000256" key="4">
    <source>
        <dbReference type="ARBA" id="ARBA00022839"/>
    </source>
</evidence>
<dbReference type="EC" id="3.1.11.6" evidence="5"/>
<evidence type="ECO:0000259" key="8">
    <source>
        <dbReference type="Pfam" id="PF13742"/>
    </source>
</evidence>
<accession>A0A9D2CDD6</accession>
<dbReference type="GO" id="GO:0009318">
    <property type="term" value="C:exodeoxyribonuclease VII complex"/>
    <property type="evidence" value="ECO:0007669"/>
    <property type="project" value="UniProtKB-UniRule"/>
</dbReference>
<dbReference type="Pfam" id="PF13742">
    <property type="entry name" value="tRNA_anti_2"/>
    <property type="match status" value="1"/>
</dbReference>
<feature type="domain" description="OB-fold nucleic acid binding" evidence="8">
    <location>
        <begin position="8"/>
        <end position="102"/>
    </location>
</feature>
<comment type="subunit">
    <text evidence="5">Heterooligomer composed of large and small subunits.</text>
</comment>
<dbReference type="EMBL" id="DXCX01000002">
    <property type="protein sequence ID" value="HIY72359.1"/>
    <property type="molecule type" value="Genomic_DNA"/>
</dbReference>
<keyword evidence="1 5" id="KW-0963">Cytoplasm</keyword>
<dbReference type="PANTHER" id="PTHR30008">
    <property type="entry name" value="EXODEOXYRIBONUCLEASE 7 LARGE SUBUNIT"/>
    <property type="match status" value="1"/>
</dbReference>
<dbReference type="GO" id="GO:0006308">
    <property type="term" value="P:DNA catabolic process"/>
    <property type="evidence" value="ECO:0007669"/>
    <property type="project" value="UniProtKB-UniRule"/>
</dbReference>
<dbReference type="HAMAP" id="MF_00378">
    <property type="entry name" value="Exonuc_7_L"/>
    <property type="match status" value="1"/>
</dbReference>